<feature type="compositionally biased region" description="Low complexity" evidence="1">
    <location>
        <begin position="40"/>
        <end position="50"/>
    </location>
</feature>
<protein>
    <recommendedName>
        <fullName evidence="5">Secreted protein</fullName>
    </recommendedName>
</protein>
<accession>A0ABS9HUZ0</accession>
<proteinExistence type="predicted"/>
<organism evidence="3 4">
    <name type="scientific">Marilutibacter chinensis</name>
    <dbReference type="NCBI Taxonomy" id="2912247"/>
    <lineage>
        <taxon>Bacteria</taxon>
        <taxon>Pseudomonadati</taxon>
        <taxon>Pseudomonadota</taxon>
        <taxon>Gammaproteobacteria</taxon>
        <taxon>Lysobacterales</taxon>
        <taxon>Lysobacteraceae</taxon>
        <taxon>Marilutibacter</taxon>
    </lineage>
</organism>
<reference evidence="4" key="2">
    <citation type="submission" date="2022-01" db="EMBL/GenBank/DDBJ databases">
        <title>Lysobacter chinensis sp. nov., a bacterium isolated from cow dung compost.</title>
        <authorList>
            <person name="Zhou L.Y."/>
        </authorList>
    </citation>
    <scope>NUCLEOTIDE SEQUENCE [LARGE SCALE GENOMIC DNA]</scope>
    <source>
        <strain evidence="4">TLK-CK17</strain>
    </source>
</reference>
<feature type="region of interest" description="Disordered" evidence="1">
    <location>
        <begin position="40"/>
        <end position="62"/>
    </location>
</feature>
<reference evidence="3 4" key="1">
    <citation type="submission" date="2022-01" db="EMBL/GenBank/DDBJ databases">
        <title>Lysobacter chinensis sp. nov., a bacterium isolated from cow dung compost.</title>
        <authorList>
            <person name="Liu Y."/>
        </authorList>
    </citation>
    <scope>NUCLEOTIDE SEQUENCE [LARGE SCALE GENOMIC DNA]</scope>
    <source>
        <strain evidence="3 4">TLK-CK17</strain>
    </source>
</reference>
<sequence>MFDIRIGRAWIHFSAATLVAAALLALTACAAPPTTGSAVAAEPPEAGVEQPAPPAASPTGPVQIDRSCKTDADCTVKNVGNCCGYYPACVNVNSPTDPEGVKAACAESGMSSVCGFPVIEGCQCVNGSCEAQSAALPAIE</sequence>
<dbReference type="PROSITE" id="PS51257">
    <property type="entry name" value="PROKAR_LIPOPROTEIN"/>
    <property type="match status" value="1"/>
</dbReference>
<keyword evidence="4" id="KW-1185">Reference proteome</keyword>
<gene>
    <name evidence="3" type="ORF">L3V18_08990</name>
</gene>
<comment type="caution">
    <text evidence="3">The sequence shown here is derived from an EMBL/GenBank/DDBJ whole genome shotgun (WGS) entry which is preliminary data.</text>
</comment>
<evidence type="ECO:0008006" key="5">
    <source>
        <dbReference type="Google" id="ProtNLM"/>
    </source>
</evidence>
<dbReference type="Proteomes" id="UP001430796">
    <property type="component" value="Unassembled WGS sequence"/>
</dbReference>
<dbReference type="RefSeq" id="WP_237054348.1">
    <property type="nucleotide sequence ID" value="NZ_JAKJPO010000004.1"/>
</dbReference>
<keyword evidence="2" id="KW-0732">Signal</keyword>
<dbReference type="EMBL" id="JAKJPO010000004">
    <property type="protein sequence ID" value="MCF7221917.1"/>
    <property type="molecule type" value="Genomic_DNA"/>
</dbReference>
<evidence type="ECO:0000313" key="4">
    <source>
        <dbReference type="Proteomes" id="UP001430796"/>
    </source>
</evidence>
<evidence type="ECO:0000256" key="2">
    <source>
        <dbReference type="SAM" id="SignalP"/>
    </source>
</evidence>
<evidence type="ECO:0000313" key="3">
    <source>
        <dbReference type="EMBL" id="MCF7221917.1"/>
    </source>
</evidence>
<evidence type="ECO:0000256" key="1">
    <source>
        <dbReference type="SAM" id="MobiDB-lite"/>
    </source>
</evidence>
<reference evidence="3 4" key="3">
    <citation type="submission" date="2022-01" db="EMBL/GenBank/DDBJ databases">
        <authorList>
            <person name="Zhou L.Y."/>
        </authorList>
    </citation>
    <scope>NUCLEOTIDE SEQUENCE [LARGE SCALE GENOMIC DNA]</scope>
    <source>
        <strain evidence="3 4">TLK-CK17</strain>
    </source>
</reference>
<feature type="chain" id="PRO_5046584092" description="Secreted protein" evidence="2">
    <location>
        <begin position="31"/>
        <end position="140"/>
    </location>
</feature>
<feature type="signal peptide" evidence="2">
    <location>
        <begin position="1"/>
        <end position="30"/>
    </location>
</feature>
<name>A0ABS9HUZ0_9GAMM</name>